<dbReference type="OrthoDB" id="1550250at2"/>
<comment type="caution">
    <text evidence="2">The sequence shown here is derived from an EMBL/GenBank/DDBJ whole genome shotgun (WGS) entry which is preliminary data.</text>
</comment>
<gene>
    <name evidence="2" type="ORF">PROH_14935</name>
</gene>
<reference evidence="2" key="1">
    <citation type="submission" date="2012-04" db="EMBL/GenBank/DDBJ databases">
        <authorList>
            <person name="Borisov I.G."/>
            <person name="Ivanikova N.V."/>
            <person name="Pinevich A.V."/>
        </authorList>
    </citation>
    <scope>NUCLEOTIDE SEQUENCE</scope>
    <source>
        <strain evidence="2">CALU 1027</strain>
    </source>
</reference>
<dbReference type="eggNOG" id="COG0665">
    <property type="taxonomic scope" value="Bacteria"/>
</dbReference>
<keyword evidence="3" id="KW-1185">Reference proteome</keyword>
<dbReference type="RefSeq" id="WP_017712548.1">
    <property type="nucleotide sequence ID" value="NZ_KB235937.1"/>
</dbReference>
<organism evidence="2 3">
    <name type="scientific">Prochlorothrix hollandica PCC 9006 = CALU 1027</name>
    <dbReference type="NCBI Taxonomy" id="317619"/>
    <lineage>
        <taxon>Bacteria</taxon>
        <taxon>Bacillati</taxon>
        <taxon>Cyanobacteriota</taxon>
        <taxon>Cyanophyceae</taxon>
        <taxon>Prochlorotrichales</taxon>
        <taxon>Prochlorotrichaceae</taxon>
        <taxon>Prochlorothrix</taxon>
    </lineage>
</organism>
<dbReference type="InterPro" id="IPR036188">
    <property type="entry name" value="FAD/NAD-bd_sf"/>
</dbReference>
<feature type="domain" description="FAD dependent oxidoreductase" evidence="1">
    <location>
        <begin position="13"/>
        <end position="331"/>
    </location>
</feature>
<dbReference type="Proteomes" id="UP000034681">
    <property type="component" value="Unassembled WGS sequence"/>
</dbReference>
<evidence type="ECO:0000313" key="3">
    <source>
        <dbReference type="Proteomes" id="UP000034681"/>
    </source>
</evidence>
<dbReference type="EMBL" id="AJTX02000006">
    <property type="protein sequence ID" value="KKI99081.1"/>
    <property type="molecule type" value="Genomic_DNA"/>
</dbReference>
<evidence type="ECO:0000259" key="1">
    <source>
        <dbReference type="Pfam" id="PF01266"/>
    </source>
</evidence>
<protein>
    <recommendedName>
        <fullName evidence="1">FAD dependent oxidoreductase domain-containing protein</fullName>
    </recommendedName>
</protein>
<name>A0A0M2PXH0_PROHO</name>
<dbReference type="Gene3D" id="3.50.50.60">
    <property type="entry name" value="FAD/NAD(P)-binding domain"/>
    <property type="match status" value="1"/>
</dbReference>
<dbReference type="AlphaFoldDB" id="A0A0M2PXH0"/>
<accession>A0A0M2PXH0</accession>
<dbReference type="Pfam" id="PF01266">
    <property type="entry name" value="DAO"/>
    <property type="match status" value="1"/>
</dbReference>
<dbReference type="SUPFAM" id="SSF51905">
    <property type="entry name" value="FAD/NAD(P)-binding domain"/>
    <property type="match status" value="1"/>
</dbReference>
<dbReference type="InterPro" id="IPR006076">
    <property type="entry name" value="FAD-dep_OxRdtase"/>
</dbReference>
<sequence length="544" mass="59901">MAPLSSPLRRSTVIIVGSGITGLMTAYTAAQAGYQVTVLSKSPEPRRSPAATSFEAATWDGFVNRFITLAEGHPYLTLPPEATVTHGDVAADFQQDLTEGGFLALPRSQWSPETRKFLAQRQSIDPYSRRTLWLLNEYLDENRASLVLWYDLLTQVLRHHPQIYPHLSLHSQGIDRLYDCPAAFRQARQMQEHQGILKAVYPAQTLASNPALSLYQRPGLEGGVLTQYGVSFDVHGLGQQWLLPELERLGVQLRLGQDHRVVSLDRNDQGQIQGLTTAEGHTYSAHHYLLHPGAYGDPQLLAQTPAQGQLAAVQGLWLRVQQGEERWPWGHLSRPCKIHGAKAPIVYQGQTYPGQVTDLNAMVQRRSQGWDLVIGSGYIFRGLYPFPEGAAVQRAEALALEALVQVVNRVYGLTLVAERLRQGTDPQGDLPSLGCMRSWSPDDRELRTLVPTAAGGVLLIQGGGNTGSTTKAPFLSQVAVAFLQTFDGATPPPDTWADTYENLRYAHRKSTEAVNPIHWQALEDGLQEAVDQAQAPDPSCLHGV</sequence>
<proteinExistence type="predicted"/>
<evidence type="ECO:0000313" key="2">
    <source>
        <dbReference type="EMBL" id="KKI99081.1"/>
    </source>
</evidence>
<dbReference type="STRING" id="317619.GCA_000332315_02122"/>